<dbReference type="EMBL" id="JBHMCA010000090">
    <property type="protein sequence ID" value="MFB9451773.1"/>
    <property type="molecule type" value="Genomic_DNA"/>
</dbReference>
<dbReference type="RefSeq" id="WP_223104014.1">
    <property type="nucleotide sequence ID" value="NZ_CP061913.1"/>
</dbReference>
<evidence type="ECO:0000313" key="1">
    <source>
        <dbReference type="EMBL" id="MFB9451773.1"/>
    </source>
</evidence>
<evidence type="ECO:0000313" key="2">
    <source>
        <dbReference type="Proteomes" id="UP001589608"/>
    </source>
</evidence>
<protein>
    <submittedName>
        <fullName evidence="1">Uncharacterized protein</fullName>
    </submittedName>
</protein>
<organism evidence="1 2">
    <name type="scientific">Dactylosporangium vinaceum</name>
    <dbReference type="NCBI Taxonomy" id="53362"/>
    <lineage>
        <taxon>Bacteria</taxon>
        <taxon>Bacillati</taxon>
        <taxon>Actinomycetota</taxon>
        <taxon>Actinomycetes</taxon>
        <taxon>Micromonosporales</taxon>
        <taxon>Micromonosporaceae</taxon>
        <taxon>Dactylosporangium</taxon>
    </lineage>
</organism>
<dbReference type="Proteomes" id="UP001589608">
    <property type="component" value="Unassembled WGS sequence"/>
</dbReference>
<reference evidence="1 2" key="1">
    <citation type="submission" date="2024-09" db="EMBL/GenBank/DDBJ databases">
        <authorList>
            <person name="Sun Q."/>
            <person name="Mori K."/>
        </authorList>
    </citation>
    <scope>NUCLEOTIDE SEQUENCE [LARGE SCALE GENOMIC DNA]</scope>
    <source>
        <strain evidence="1 2">JCM 3307</strain>
    </source>
</reference>
<sequence length="101" mass="10389">MSPNTRQPGTGAYGLAEPTLADARAALAAVFGSEDGNAKWQHLLHGAGLTGAETDSAALSRLIAAMRGADPVTALCGQSLAIRLDSYTRLSATHDLLRSTP</sequence>
<proteinExistence type="predicted"/>
<gene>
    <name evidence="1" type="ORF">ACFFTR_52680</name>
</gene>
<name>A0ABV5MTC1_9ACTN</name>
<comment type="caution">
    <text evidence="1">The sequence shown here is derived from an EMBL/GenBank/DDBJ whole genome shotgun (WGS) entry which is preliminary data.</text>
</comment>
<keyword evidence="2" id="KW-1185">Reference proteome</keyword>
<accession>A0ABV5MTC1</accession>